<dbReference type="PANTHER" id="PTHR30466">
    <property type="entry name" value="FLAVIN REDUCTASE"/>
    <property type="match status" value="1"/>
</dbReference>
<feature type="region of interest" description="Disordered" evidence="2">
    <location>
        <begin position="1"/>
        <end position="27"/>
    </location>
</feature>
<dbReference type="OrthoDB" id="2015405at2759"/>
<feature type="domain" description="Flavin reductase like" evidence="3">
    <location>
        <begin position="1"/>
        <end position="158"/>
    </location>
</feature>
<evidence type="ECO:0000256" key="1">
    <source>
        <dbReference type="ARBA" id="ARBA00023002"/>
    </source>
</evidence>
<dbReference type="AlphaFoldDB" id="A0A1L9SQ18"/>
<dbReference type="InterPro" id="IPR050268">
    <property type="entry name" value="NADH-dep_flavin_reductase"/>
</dbReference>
<dbReference type="Proteomes" id="UP000184188">
    <property type="component" value="Unassembled WGS sequence"/>
</dbReference>
<dbReference type="RefSeq" id="XP_022583820.1">
    <property type="nucleotide sequence ID" value="XM_022722345.1"/>
</dbReference>
<dbReference type="InterPro" id="IPR012349">
    <property type="entry name" value="Split_barrel_FMN-bd"/>
</dbReference>
<evidence type="ECO:0000313" key="4">
    <source>
        <dbReference type="EMBL" id="OJJ49310.1"/>
    </source>
</evidence>
<dbReference type="Pfam" id="PF01613">
    <property type="entry name" value="Flavin_Reduct"/>
    <property type="match status" value="1"/>
</dbReference>
<keyword evidence="5" id="KW-1185">Reference proteome</keyword>
<feature type="compositionally biased region" description="Polar residues" evidence="2">
    <location>
        <begin position="11"/>
        <end position="21"/>
    </location>
</feature>
<dbReference type="EMBL" id="KV878338">
    <property type="protein sequence ID" value="OJJ49310.1"/>
    <property type="molecule type" value="Genomic_DNA"/>
</dbReference>
<dbReference type="STRING" id="1073090.A0A1L9SQ18"/>
<dbReference type="GO" id="GO:0010181">
    <property type="term" value="F:FMN binding"/>
    <property type="evidence" value="ECO:0007669"/>
    <property type="project" value="InterPro"/>
</dbReference>
<evidence type="ECO:0000256" key="2">
    <source>
        <dbReference type="SAM" id="MobiDB-lite"/>
    </source>
</evidence>
<evidence type="ECO:0000259" key="3">
    <source>
        <dbReference type="SMART" id="SM00903"/>
    </source>
</evidence>
<dbReference type="VEuPathDB" id="FungiDB:ASPZODRAFT_129748"/>
<reference evidence="5" key="1">
    <citation type="journal article" date="2017" name="Genome Biol.">
        <title>Comparative genomics reveals high biological diversity and specific adaptations in the industrially and medically important fungal genus Aspergillus.</title>
        <authorList>
            <person name="de Vries R.P."/>
            <person name="Riley R."/>
            <person name="Wiebenga A."/>
            <person name="Aguilar-Osorio G."/>
            <person name="Amillis S."/>
            <person name="Uchima C.A."/>
            <person name="Anderluh G."/>
            <person name="Asadollahi M."/>
            <person name="Askin M."/>
            <person name="Barry K."/>
            <person name="Battaglia E."/>
            <person name="Bayram O."/>
            <person name="Benocci T."/>
            <person name="Braus-Stromeyer S.A."/>
            <person name="Caldana C."/>
            <person name="Canovas D."/>
            <person name="Cerqueira G.C."/>
            <person name="Chen F."/>
            <person name="Chen W."/>
            <person name="Choi C."/>
            <person name="Clum A."/>
            <person name="Dos Santos R.A."/>
            <person name="Damasio A.R."/>
            <person name="Diallinas G."/>
            <person name="Emri T."/>
            <person name="Fekete E."/>
            <person name="Flipphi M."/>
            <person name="Freyberg S."/>
            <person name="Gallo A."/>
            <person name="Gournas C."/>
            <person name="Habgood R."/>
            <person name="Hainaut M."/>
            <person name="Harispe M.L."/>
            <person name="Henrissat B."/>
            <person name="Hilden K.S."/>
            <person name="Hope R."/>
            <person name="Hossain A."/>
            <person name="Karabika E."/>
            <person name="Karaffa L."/>
            <person name="Karanyi Z."/>
            <person name="Krasevec N."/>
            <person name="Kuo A."/>
            <person name="Kusch H."/>
            <person name="LaButti K."/>
            <person name="Lagendijk E.L."/>
            <person name="Lapidus A."/>
            <person name="Levasseur A."/>
            <person name="Lindquist E."/>
            <person name="Lipzen A."/>
            <person name="Logrieco A.F."/>
            <person name="MacCabe A."/>
            <person name="Maekelae M.R."/>
            <person name="Malavazi I."/>
            <person name="Melin P."/>
            <person name="Meyer V."/>
            <person name="Mielnichuk N."/>
            <person name="Miskei M."/>
            <person name="Molnar A.P."/>
            <person name="Mule G."/>
            <person name="Ngan C.Y."/>
            <person name="Orejas M."/>
            <person name="Orosz E."/>
            <person name="Ouedraogo J.P."/>
            <person name="Overkamp K.M."/>
            <person name="Park H.-S."/>
            <person name="Perrone G."/>
            <person name="Piumi F."/>
            <person name="Punt P.J."/>
            <person name="Ram A.F."/>
            <person name="Ramon A."/>
            <person name="Rauscher S."/>
            <person name="Record E."/>
            <person name="Riano-Pachon D.M."/>
            <person name="Robert V."/>
            <person name="Roehrig J."/>
            <person name="Ruller R."/>
            <person name="Salamov A."/>
            <person name="Salih N.S."/>
            <person name="Samson R.A."/>
            <person name="Sandor E."/>
            <person name="Sanguinetti M."/>
            <person name="Schuetze T."/>
            <person name="Sepcic K."/>
            <person name="Shelest E."/>
            <person name="Sherlock G."/>
            <person name="Sophianopoulou V."/>
            <person name="Squina F.M."/>
            <person name="Sun H."/>
            <person name="Susca A."/>
            <person name="Todd R.B."/>
            <person name="Tsang A."/>
            <person name="Unkles S.E."/>
            <person name="van de Wiele N."/>
            <person name="van Rossen-Uffink D."/>
            <person name="Oliveira J.V."/>
            <person name="Vesth T.C."/>
            <person name="Visser J."/>
            <person name="Yu J.-H."/>
            <person name="Zhou M."/>
            <person name="Andersen M.R."/>
            <person name="Archer D.B."/>
            <person name="Baker S.E."/>
            <person name="Benoit I."/>
            <person name="Brakhage A.A."/>
            <person name="Braus G.H."/>
            <person name="Fischer R."/>
            <person name="Frisvad J.C."/>
            <person name="Goldman G.H."/>
            <person name="Houbraken J."/>
            <person name="Oakley B."/>
            <person name="Pocsi I."/>
            <person name="Scazzocchio C."/>
            <person name="Seiboth B."/>
            <person name="vanKuyk P.A."/>
            <person name="Wortman J."/>
            <person name="Dyer P.S."/>
            <person name="Grigoriev I.V."/>
        </authorList>
    </citation>
    <scope>NUCLEOTIDE SEQUENCE [LARGE SCALE GENOMIC DNA]</scope>
    <source>
        <strain evidence="5">CBS 506.65</strain>
    </source>
</reference>
<proteinExistence type="predicted"/>
<dbReference type="InterPro" id="IPR002563">
    <property type="entry name" value="Flavin_Rdtase-like_dom"/>
</dbReference>
<dbReference type="Gene3D" id="2.30.110.10">
    <property type="entry name" value="Electron Transport, Fmn-binding Protein, Chain A"/>
    <property type="match status" value="1"/>
</dbReference>
<dbReference type="GO" id="GO:0042602">
    <property type="term" value="F:riboflavin reductase (NADPH) activity"/>
    <property type="evidence" value="ECO:0007669"/>
    <property type="project" value="TreeGrafter"/>
</dbReference>
<name>A0A1L9SQ18_9EURO</name>
<dbReference type="SMART" id="SM00903">
    <property type="entry name" value="Flavin_Reduct"/>
    <property type="match status" value="1"/>
</dbReference>
<organism evidence="4 5">
    <name type="scientific">Penicilliopsis zonata CBS 506.65</name>
    <dbReference type="NCBI Taxonomy" id="1073090"/>
    <lineage>
        <taxon>Eukaryota</taxon>
        <taxon>Fungi</taxon>
        <taxon>Dikarya</taxon>
        <taxon>Ascomycota</taxon>
        <taxon>Pezizomycotina</taxon>
        <taxon>Eurotiomycetes</taxon>
        <taxon>Eurotiomycetidae</taxon>
        <taxon>Eurotiales</taxon>
        <taxon>Aspergillaceae</taxon>
        <taxon>Penicilliopsis</taxon>
    </lineage>
</organism>
<evidence type="ECO:0000313" key="5">
    <source>
        <dbReference type="Proteomes" id="UP000184188"/>
    </source>
</evidence>
<accession>A0A1L9SQ18</accession>
<dbReference type="GeneID" id="34608810"/>
<dbReference type="PANTHER" id="PTHR30466:SF1">
    <property type="entry name" value="FMN REDUCTASE (NADH) RUTF"/>
    <property type="match status" value="1"/>
</dbReference>
<sequence>MRHVPHPVAIITSTDPRNGSDSPARGMTVSSFNTVSLSPSPIISFNVRRPSETLAALLLSDRFLVHLLAPNLRTAALARAFSRGNNTRTELEDFEFTQYLSEEGKVPLSLPLLREKEEHAKGSDIPFVLECKVHQQVQVNDHTVVLGQVLHTLGQIAESRRSEADELCLTYADTRFWRMGDQID</sequence>
<protein>
    <recommendedName>
        <fullName evidence="3">Flavin reductase like domain-containing protein</fullName>
    </recommendedName>
</protein>
<keyword evidence="1" id="KW-0560">Oxidoreductase</keyword>
<gene>
    <name evidence="4" type="ORF">ASPZODRAFT_129748</name>
</gene>
<dbReference type="SUPFAM" id="SSF50475">
    <property type="entry name" value="FMN-binding split barrel"/>
    <property type="match status" value="1"/>
</dbReference>